<feature type="signal peptide" evidence="1">
    <location>
        <begin position="1"/>
        <end position="31"/>
    </location>
</feature>
<organism evidence="2 3">
    <name type="scientific">Bombardia bombarda</name>
    <dbReference type="NCBI Taxonomy" id="252184"/>
    <lineage>
        <taxon>Eukaryota</taxon>
        <taxon>Fungi</taxon>
        <taxon>Dikarya</taxon>
        <taxon>Ascomycota</taxon>
        <taxon>Pezizomycotina</taxon>
        <taxon>Sordariomycetes</taxon>
        <taxon>Sordariomycetidae</taxon>
        <taxon>Sordariales</taxon>
        <taxon>Lasiosphaeriaceae</taxon>
        <taxon>Bombardia</taxon>
    </lineage>
</organism>
<gene>
    <name evidence="2" type="ORF">B0T17DRAFT_620008</name>
</gene>
<keyword evidence="3" id="KW-1185">Reference proteome</keyword>
<reference evidence="2" key="1">
    <citation type="submission" date="2023-06" db="EMBL/GenBank/DDBJ databases">
        <title>Genome-scale phylogeny and comparative genomics of the fungal order Sordariales.</title>
        <authorList>
            <consortium name="Lawrence Berkeley National Laboratory"/>
            <person name="Hensen N."/>
            <person name="Bonometti L."/>
            <person name="Westerberg I."/>
            <person name="Brannstrom I.O."/>
            <person name="Guillou S."/>
            <person name="Cros-Aarteil S."/>
            <person name="Calhoun S."/>
            <person name="Haridas S."/>
            <person name="Kuo A."/>
            <person name="Mondo S."/>
            <person name="Pangilinan J."/>
            <person name="Riley R."/>
            <person name="LaButti K."/>
            <person name="Andreopoulos B."/>
            <person name="Lipzen A."/>
            <person name="Chen C."/>
            <person name="Yanf M."/>
            <person name="Daum C."/>
            <person name="Ng V."/>
            <person name="Clum A."/>
            <person name="Steindorff A."/>
            <person name="Ohm R."/>
            <person name="Martin F."/>
            <person name="Silar P."/>
            <person name="Natvig D."/>
            <person name="Lalanne C."/>
            <person name="Gautier V."/>
            <person name="Ament-velasquez S.L."/>
            <person name="Kruys A."/>
            <person name="Hutchinson M.I."/>
            <person name="Powell A.J."/>
            <person name="Barry K."/>
            <person name="Miller A.N."/>
            <person name="Grigoriev I.V."/>
            <person name="Debuchy R."/>
            <person name="Gladieux P."/>
            <person name="Thoren M.H."/>
            <person name="Johannesson H."/>
        </authorList>
    </citation>
    <scope>NUCLEOTIDE SEQUENCE</scope>
    <source>
        <strain evidence="2">SMH3391-2</strain>
    </source>
</reference>
<evidence type="ECO:0000313" key="3">
    <source>
        <dbReference type="Proteomes" id="UP001174934"/>
    </source>
</evidence>
<keyword evidence="1" id="KW-0732">Signal</keyword>
<evidence type="ECO:0000256" key="1">
    <source>
        <dbReference type="SAM" id="SignalP"/>
    </source>
</evidence>
<dbReference type="Proteomes" id="UP001174934">
    <property type="component" value="Unassembled WGS sequence"/>
</dbReference>
<comment type="caution">
    <text evidence="2">The sequence shown here is derived from an EMBL/GenBank/DDBJ whole genome shotgun (WGS) entry which is preliminary data.</text>
</comment>
<dbReference type="EMBL" id="JAULSR010000007">
    <property type="protein sequence ID" value="KAK0615209.1"/>
    <property type="molecule type" value="Genomic_DNA"/>
</dbReference>
<feature type="chain" id="PRO_5041357001" evidence="1">
    <location>
        <begin position="32"/>
        <end position="158"/>
    </location>
</feature>
<accession>A0AA39WGZ3</accession>
<protein>
    <submittedName>
        <fullName evidence="2">Uncharacterized protein</fullName>
    </submittedName>
</protein>
<sequence>MITIGSISFRSTVALALAILSLDNGPRGANAQETYINSRTSIWNIGYNESCSTFDGSTGVTPLPKDGVATTSIHMTTTMPNVVYITARTTTIETLTTTLASALRPIYWQNATTQTTTVGTLTRPATATVATTLCTNSVKPVTTVTVYTGTHQPIAYCL</sequence>
<evidence type="ECO:0000313" key="2">
    <source>
        <dbReference type="EMBL" id="KAK0615209.1"/>
    </source>
</evidence>
<proteinExistence type="predicted"/>
<name>A0AA39WGZ3_9PEZI</name>
<dbReference type="AlphaFoldDB" id="A0AA39WGZ3"/>